<evidence type="ECO:0000256" key="11">
    <source>
        <dbReference type="RuleBase" id="RU369078"/>
    </source>
</evidence>
<comment type="subcellular location">
    <subcellularLocation>
        <location evidence="1 11">Membrane</location>
        <topology evidence="1 11">Single-pass membrane protein</topology>
    </subcellularLocation>
</comment>
<feature type="domain" description="RING-type" evidence="12">
    <location>
        <begin position="53"/>
        <end position="101"/>
    </location>
</feature>
<dbReference type="EMBL" id="OU895879">
    <property type="protein sequence ID" value="CAG9807065.1"/>
    <property type="molecule type" value="Genomic_DNA"/>
</dbReference>
<evidence type="ECO:0000256" key="9">
    <source>
        <dbReference type="ARBA" id="ARBA00023136"/>
    </source>
</evidence>
<keyword evidence="6 10" id="KW-0863">Zinc-finger</keyword>
<evidence type="ECO:0000256" key="8">
    <source>
        <dbReference type="ARBA" id="ARBA00022989"/>
    </source>
</evidence>
<reference evidence="13" key="1">
    <citation type="submission" date="2022-01" db="EMBL/GenBank/DDBJ databases">
        <authorList>
            <person name="King R."/>
        </authorList>
    </citation>
    <scope>NUCLEOTIDE SEQUENCE</scope>
</reference>
<keyword evidence="5 11" id="KW-0479">Metal-binding</keyword>
<evidence type="ECO:0000256" key="5">
    <source>
        <dbReference type="ARBA" id="ARBA00022723"/>
    </source>
</evidence>
<comment type="similarity">
    <text evidence="2 11">Belongs to the ZFPL1 family.</text>
</comment>
<organism evidence="13 14">
    <name type="scientific">Chironomus riparius</name>
    <dbReference type="NCBI Taxonomy" id="315576"/>
    <lineage>
        <taxon>Eukaryota</taxon>
        <taxon>Metazoa</taxon>
        <taxon>Ecdysozoa</taxon>
        <taxon>Arthropoda</taxon>
        <taxon>Hexapoda</taxon>
        <taxon>Insecta</taxon>
        <taxon>Pterygota</taxon>
        <taxon>Neoptera</taxon>
        <taxon>Endopterygota</taxon>
        <taxon>Diptera</taxon>
        <taxon>Nematocera</taxon>
        <taxon>Chironomoidea</taxon>
        <taxon>Chironomidae</taxon>
        <taxon>Chironominae</taxon>
        <taxon>Chironomus</taxon>
    </lineage>
</organism>
<keyword evidence="4 11" id="KW-0812">Transmembrane</keyword>
<evidence type="ECO:0000256" key="7">
    <source>
        <dbReference type="ARBA" id="ARBA00022833"/>
    </source>
</evidence>
<keyword evidence="9 11" id="KW-0472">Membrane</keyword>
<name>A0A9N9S0S4_9DIPT</name>
<dbReference type="PANTHER" id="PTHR12981:SF0">
    <property type="entry name" value="ZINC FINGER PROTEIN-LIKE 1"/>
    <property type="match status" value="1"/>
</dbReference>
<sequence>MGLCKCPKRVVSNLFCFSHRVTVCESCLVLNHRKCVIQSYLQWLKDSDYDSSCSLCGTDLESDDCIRLICYDLFHKKCLEERQSALPSTTAASGHQCPKCDACIFPSSNLVSPVADALRIWLSQVNFGRNEMNLPMFSEEKEFKSASRDDLIRSNGTSSNNLSSSVMNSKVNIEQTQYHRTNVPEKVFRPESPHSVLNIESRPLLRSGIDGRNSDRDDNKYKRKTPQEIFSRWSRQFYAPSARPPWRKKWFLGLIAFLLFILIIYVMYHFGRSESDELDNFHYEE</sequence>
<evidence type="ECO:0000256" key="4">
    <source>
        <dbReference type="ARBA" id="ARBA00022692"/>
    </source>
</evidence>
<dbReference type="AlphaFoldDB" id="A0A9N9S0S4"/>
<dbReference type="GO" id="GO:0008270">
    <property type="term" value="F:zinc ion binding"/>
    <property type="evidence" value="ECO:0007669"/>
    <property type="project" value="UniProtKB-UniRule"/>
</dbReference>
<evidence type="ECO:0000256" key="6">
    <source>
        <dbReference type="ARBA" id="ARBA00022771"/>
    </source>
</evidence>
<evidence type="ECO:0000256" key="3">
    <source>
        <dbReference type="ARBA" id="ARBA00013701"/>
    </source>
</evidence>
<dbReference type="OrthoDB" id="1916590at2759"/>
<gene>
    <name evidence="13" type="ORF">CHIRRI_LOCUS9915</name>
</gene>
<dbReference type="InterPro" id="IPR001841">
    <property type="entry name" value="Znf_RING"/>
</dbReference>
<feature type="transmembrane region" description="Helical" evidence="11">
    <location>
        <begin position="250"/>
        <end position="268"/>
    </location>
</feature>
<dbReference type="CDD" id="cd16487">
    <property type="entry name" value="mRING-H2-C3DHC3_ZFPL1"/>
    <property type="match status" value="1"/>
</dbReference>
<evidence type="ECO:0000313" key="13">
    <source>
        <dbReference type="EMBL" id="CAG9807065.1"/>
    </source>
</evidence>
<evidence type="ECO:0000259" key="12">
    <source>
        <dbReference type="PROSITE" id="PS50089"/>
    </source>
</evidence>
<dbReference type="PANTHER" id="PTHR12981">
    <property type="entry name" value="ZINC FINGER PROTEIN-LIKE 1"/>
    <property type="match status" value="1"/>
</dbReference>
<evidence type="ECO:0000313" key="14">
    <source>
        <dbReference type="Proteomes" id="UP001153620"/>
    </source>
</evidence>
<dbReference type="InterPro" id="IPR058731">
    <property type="entry name" value="Znf-B_box_ZFPL1-like"/>
</dbReference>
<dbReference type="GO" id="GO:0005794">
    <property type="term" value="C:Golgi apparatus"/>
    <property type="evidence" value="ECO:0007669"/>
    <property type="project" value="TreeGrafter"/>
</dbReference>
<dbReference type="InterPro" id="IPR058730">
    <property type="entry name" value="U-box_ZFPL1-like"/>
</dbReference>
<protein>
    <recommendedName>
        <fullName evidence="3 11">Zinc finger protein-like 1 homolog</fullName>
    </recommendedName>
</protein>
<evidence type="ECO:0000256" key="2">
    <source>
        <dbReference type="ARBA" id="ARBA00005561"/>
    </source>
</evidence>
<keyword evidence="7 11" id="KW-0862">Zinc</keyword>
<dbReference type="Pfam" id="PF25993">
    <property type="entry name" value="zf-B_box_ZFPL1"/>
    <property type="match status" value="1"/>
</dbReference>
<evidence type="ECO:0000256" key="1">
    <source>
        <dbReference type="ARBA" id="ARBA00004167"/>
    </source>
</evidence>
<evidence type="ECO:0000256" key="10">
    <source>
        <dbReference type="PROSITE-ProRule" id="PRU00175"/>
    </source>
</evidence>
<proteinExistence type="inferred from homology"/>
<dbReference type="Proteomes" id="UP001153620">
    <property type="component" value="Chromosome 3"/>
</dbReference>
<dbReference type="PROSITE" id="PS50089">
    <property type="entry name" value="ZF_RING_2"/>
    <property type="match status" value="1"/>
</dbReference>
<dbReference type="InterPro" id="IPR039043">
    <property type="entry name" value="ZFPL1"/>
</dbReference>
<keyword evidence="8 11" id="KW-1133">Transmembrane helix</keyword>
<accession>A0A9N9S0S4</accession>
<keyword evidence="14" id="KW-1185">Reference proteome</keyword>
<dbReference type="GO" id="GO:0016020">
    <property type="term" value="C:membrane"/>
    <property type="evidence" value="ECO:0007669"/>
    <property type="project" value="UniProtKB-SubCell"/>
</dbReference>
<dbReference type="Pfam" id="PF25998">
    <property type="entry name" value="U-box_ZFPL1"/>
    <property type="match status" value="1"/>
</dbReference>
<reference evidence="13" key="2">
    <citation type="submission" date="2022-10" db="EMBL/GenBank/DDBJ databases">
        <authorList>
            <consortium name="ENA_rothamsted_submissions"/>
            <consortium name="culmorum"/>
            <person name="King R."/>
        </authorList>
    </citation>
    <scope>NUCLEOTIDE SEQUENCE</scope>
</reference>